<dbReference type="CDD" id="cd01364">
    <property type="entry name" value="KISc_BimC_Eg5"/>
    <property type="match status" value="1"/>
</dbReference>
<dbReference type="GeneID" id="37017538"/>
<evidence type="ECO:0000256" key="4">
    <source>
        <dbReference type="ARBA" id="ARBA00022701"/>
    </source>
</evidence>
<feature type="binding site" evidence="13">
    <location>
        <begin position="110"/>
        <end position="117"/>
    </location>
    <ligand>
        <name>ATP</name>
        <dbReference type="ChEBI" id="CHEBI:30616"/>
    </ligand>
</feature>
<dbReference type="InterPro" id="IPR036961">
    <property type="entry name" value="Kinesin_motor_dom_sf"/>
</dbReference>
<dbReference type="Proteomes" id="UP000245771">
    <property type="component" value="Unassembled WGS sequence"/>
</dbReference>
<dbReference type="STRING" id="1280837.A0A316VIW6"/>
<evidence type="ECO:0000259" key="16">
    <source>
        <dbReference type="PROSITE" id="PS50067"/>
    </source>
</evidence>
<dbReference type="InterPro" id="IPR047241">
    <property type="entry name" value="KIF11-like_kin_motor_dom"/>
</dbReference>
<protein>
    <recommendedName>
        <fullName evidence="14">Kinesin-like protein</fullName>
    </recommendedName>
</protein>
<evidence type="ECO:0000256" key="3">
    <source>
        <dbReference type="ARBA" id="ARBA00022618"/>
    </source>
</evidence>
<evidence type="ECO:0000256" key="10">
    <source>
        <dbReference type="ARBA" id="ARBA00023212"/>
    </source>
</evidence>
<keyword evidence="7 13" id="KW-0067">ATP-binding</keyword>
<evidence type="ECO:0000256" key="9">
    <source>
        <dbReference type="ARBA" id="ARBA00023175"/>
    </source>
</evidence>
<dbReference type="PROSITE" id="PS00411">
    <property type="entry name" value="KINESIN_MOTOR_1"/>
    <property type="match status" value="1"/>
</dbReference>
<organism evidence="17 18">
    <name type="scientific">Meira miltonrushii</name>
    <dbReference type="NCBI Taxonomy" id="1280837"/>
    <lineage>
        <taxon>Eukaryota</taxon>
        <taxon>Fungi</taxon>
        <taxon>Dikarya</taxon>
        <taxon>Basidiomycota</taxon>
        <taxon>Ustilaginomycotina</taxon>
        <taxon>Exobasidiomycetes</taxon>
        <taxon>Exobasidiales</taxon>
        <taxon>Brachybasidiaceae</taxon>
        <taxon>Meira</taxon>
    </lineage>
</organism>
<keyword evidence="8 15" id="KW-0175">Coiled coil</keyword>
<keyword evidence="9 13" id="KW-0505">Motor protein</keyword>
<keyword evidence="3" id="KW-0132">Cell division</keyword>
<dbReference type="RefSeq" id="XP_025357881.1">
    <property type="nucleotide sequence ID" value="XM_025495757.1"/>
</dbReference>
<keyword evidence="10" id="KW-0206">Cytoskeleton</keyword>
<dbReference type="GO" id="GO:0072686">
    <property type="term" value="C:mitotic spindle"/>
    <property type="evidence" value="ECO:0007669"/>
    <property type="project" value="TreeGrafter"/>
</dbReference>
<dbReference type="Pfam" id="PF00225">
    <property type="entry name" value="Kinesin"/>
    <property type="match status" value="1"/>
</dbReference>
<evidence type="ECO:0000256" key="1">
    <source>
        <dbReference type="ARBA" id="ARBA00004245"/>
    </source>
</evidence>
<evidence type="ECO:0000313" key="17">
    <source>
        <dbReference type="EMBL" id="PWN37579.1"/>
    </source>
</evidence>
<reference evidence="17 18" key="1">
    <citation type="journal article" date="2018" name="Mol. Biol. Evol.">
        <title>Broad Genomic Sampling Reveals a Smut Pathogenic Ancestry of the Fungal Clade Ustilaginomycotina.</title>
        <authorList>
            <person name="Kijpornyongpan T."/>
            <person name="Mondo S.J."/>
            <person name="Barry K."/>
            <person name="Sandor L."/>
            <person name="Lee J."/>
            <person name="Lipzen A."/>
            <person name="Pangilinan J."/>
            <person name="LaButti K."/>
            <person name="Hainaut M."/>
            <person name="Henrissat B."/>
            <person name="Grigoriev I.V."/>
            <person name="Spatafora J.W."/>
            <person name="Aime M.C."/>
        </authorList>
    </citation>
    <scope>NUCLEOTIDE SEQUENCE [LARGE SCALE GENOMIC DNA]</scope>
    <source>
        <strain evidence="17 18">MCA 3882</strain>
    </source>
</reference>
<proteinExistence type="inferred from homology"/>
<dbReference type="GO" id="GO:0000073">
    <property type="term" value="P:initial mitotic spindle pole body separation"/>
    <property type="evidence" value="ECO:0007669"/>
    <property type="project" value="TreeGrafter"/>
</dbReference>
<keyword evidence="5 13" id="KW-0547">Nucleotide-binding</keyword>
<accession>A0A316VIW6</accession>
<dbReference type="GO" id="GO:0007018">
    <property type="term" value="P:microtubule-based movement"/>
    <property type="evidence" value="ECO:0007669"/>
    <property type="project" value="InterPro"/>
</dbReference>
<dbReference type="GO" id="GO:0005876">
    <property type="term" value="C:spindle microtubule"/>
    <property type="evidence" value="ECO:0007669"/>
    <property type="project" value="TreeGrafter"/>
</dbReference>
<keyword evidence="18" id="KW-1185">Reference proteome</keyword>
<evidence type="ECO:0000256" key="14">
    <source>
        <dbReference type="RuleBase" id="RU000394"/>
    </source>
</evidence>
<dbReference type="SMART" id="SM00129">
    <property type="entry name" value="KISc"/>
    <property type="match status" value="1"/>
</dbReference>
<keyword evidence="6" id="KW-0498">Mitosis</keyword>
<comment type="similarity">
    <text evidence="12">Belongs to the TRAFAC class myosin-kinesin ATPase superfamily. Kinesin family. KIN-5/BimC subfamily.</text>
</comment>
<comment type="subcellular location">
    <subcellularLocation>
        <location evidence="1">Cytoplasm</location>
        <location evidence="1">Cytoskeleton</location>
    </subcellularLocation>
</comment>
<dbReference type="GO" id="GO:0008574">
    <property type="term" value="F:plus-end-directed microtubule motor activity"/>
    <property type="evidence" value="ECO:0007669"/>
    <property type="project" value="TreeGrafter"/>
</dbReference>
<evidence type="ECO:0000256" key="13">
    <source>
        <dbReference type="PROSITE-ProRule" id="PRU00283"/>
    </source>
</evidence>
<dbReference type="GO" id="GO:0008017">
    <property type="term" value="F:microtubule binding"/>
    <property type="evidence" value="ECO:0007669"/>
    <property type="project" value="InterPro"/>
</dbReference>
<dbReference type="FunCoup" id="A0A316VIW6">
    <property type="interactions" value="526"/>
</dbReference>
<gene>
    <name evidence="17" type="ORF">FA14DRAFT_105808</name>
</gene>
<dbReference type="EMBL" id="KZ819602">
    <property type="protein sequence ID" value="PWN37579.1"/>
    <property type="molecule type" value="Genomic_DNA"/>
</dbReference>
<evidence type="ECO:0000256" key="7">
    <source>
        <dbReference type="ARBA" id="ARBA00022840"/>
    </source>
</evidence>
<evidence type="ECO:0000256" key="6">
    <source>
        <dbReference type="ARBA" id="ARBA00022776"/>
    </source>
</evidence>
<evidence type="ECO:0000256" key="5">
    <source>
        <dbReference type="ARBA" id="ARBA00022741"/>
    </source>
</evidence>
<dbReference type="PRINTS" id="PR00380">
    <property type="entry name" value="KINESINHEAVY"/>
</dbReference>
<feature type="coiled-coil region" evidence="15">
    <location>
        <begin position="426"/>
        <end position="505"/>
    </location>
</feature>
<keyword evidence="4 14" id="KW-0493">Microtubule</keyword>
<feature type="domain" description="Kinesin motor" evidence="16">
    <location>
        <begin position="3"/>
        <end position="366"/>
    </location>
</feature>
<dbReference type="InterPro" id="IPR027417">
    <property type="entry name" value="P-loop_NTPase"/>
</dbReference>
<evidence type="ECO:0000313" key="18">
    <source>
        <dbReference type="Proteomes" id="UP000245771"/>
    </source>
</evidence>
<dbReference type="InterPro" id="IPR047149">
    <property type="entry name" value="KIF11-like"/>
</dbReference>
<dbReference type="FunFam" id="3.40.850.10:FF:000051">
    <property type="entry name" value="Kinesin-like protein bimC"/>
    <property type="match status" value="1"/>
</dbReference>
<dbReference type="PROSITE" id="PS50067">
    <property type="entry name" value="KINESIN_MOTOR_2"/>
    <property type="match status" value="1"/>
</dbReference>
<dbReference type="SUPFAM" id="SSF52540">
    <property type="entry name" value="P-loop containing nucleoside triphosphate hydrolases"/>
    <property type="match status" value="1"/>
</dbReference>
<keyword evidence="11" id="KW-0131">Cell cycle</keyword>
<evidence type="ECO:0000256" key="11">
    <source>
        <dbReference type="ARBA" id="ARBA00023306"/>
    </source>
</evidence>
<evidence type="ECO:0000256" key="8">
    <source>
        <dbReference type="ARBA" id="ARBA00023054"/>
    </source>
</evidence>
<dbReference type="PANTHER" id="PTHR47970">
    <property type="entry name" value="KINESIN-LIKE PROTEIN KIF11"/>
    <property type="match status" value="1"/>
</dbReference>
<dbReference type="InterPro" id="IPR019821">
    <property type="entry name" value="Kinesin_motor_CS"/>
</dbReference>
<dbReference type="InterPro" id="IPR001752">
    <property type="entry name" value="Kinesin_motor_dom"/>
</dbReference>
<keyword evidence="2" id="KW-0963">Cytoplasm</keyword>
<feature type="non-terminal residue" evidence="17">
    <location>
        <position position="974"/>
    </location>
</feature>
<dbReference type="GO" id="GO:0051301">
    <property type="term" value="P:cell division"/>
    <property type="evidence" value="ECO:0007669"/>
    <property type="project" value="UniProtKB-KW"/>
</dbReference>
<dbReference type="PANTHER" id="PTHR47970:SF12">
    <property type="entry name" value="KINESIN FAMILY MEMBER 11"/>
    <property type="match status" value="1"/>
</dbReference>
<name>A0A316VIW6_9BASI</name>
<feature type="non-terminal residue" evidence="17">
    <location>
        <position position="1"/>
    </location>
</feature>
<dbReference type="InParanoid" id="A0A316VIW6"/>
<dbReference type="OrthoDB" id="3176171at2759"/>
<evidence type="ECO:0000256" key="15">
    <source>
        <dbReference type="SAM" id="Coils"/>
    </source>
</evidence>
<dbReference type="GO" id="GO:0005634">
    <property type="term" value="C:nucleus"/>
    <property type="evidence" value="ECO:0007669"/>
    <property type="project" value="TreeGrafter"/>
</dbReference>
<dbReference type="AlphaFoldDB" id="A0A316VIW6"/>
<evidence type="ECO:0000256" key="2">
    <source>
        <dbReference type="ARBA" id="ARBA00022490"/>
    </source>
</evidence>
<dbReference type="Gene3D" id="3.40.850.10">
    <property type="entry name" value="Kinesin motor domain"/>
    <property type="match status" value="1"/>
</dbReference>
<sequence length="974" mass="109153">ESNIQVVVRVRGMAPGEAPPIQPILSTSGPHCSSINVAMEVQQSASAVNVAANSVQSSLVGDGGNVRERSYPFDHVFGPEADQGMVYQSVVGPVLNEVMNGYNCTVFAYGQTGTGKTHTMEGDLTSQLGTYSAEAGIIPRTLYRLFHTLELSKDEYSVHATFVELYNEELRDLLSDEAPQPLGGGKDSAGLRMYEDKGKGVNIQGLEDIPMRDAEHGLKLLRKGSQKRHIAATRCNESSSRSHCVFTLTVHIKETTSKGEDVLRTGKLNLVDLAGSENIGRSGAENKRAREAGMINQSLLTLGRVINALVEKSSHIPYRESKLTRLLQESLGGRTKTCIIATVSSERSNMEETLSTLDYALRAKSIRNRPEVNQRMTRAALIKEYVHEIERLKGDLLASREKSGIFLSPESWQLMQEEHDGARSQVEELRRHGEVVESKMVSLKEQFEQSMQLLLKREAESKTIRSEFEQKEEELQQILGQIDELKRAEQEERELREAYMRSEKRLDGVARGLRGMFYESAGDVDGLFSKLDRKAKVERRNRDLLAECQASLASISNQLEARVTDFGSSHEQFTMDLSAQLREFQVREQDKLKANRESIDQKLQALLSLTRSISADHQQNKGAIDELADAIRREGDRFVGACQERSEMLHSTCQSLVQDVSQSHRESLIGVRAGIEEMGEMSMNIIKLAKERANQDKKGLEDVRTLSSDTIHRELARLQTQNDQLAKLLVEEREKSTNMRDGLCKNINQMVMNFCQQREQTFSTAIEAVRQGNAGAQDDVQTFSRQHTDKVDEMLERNQSVRETLKEKERLAKAQRIRSEAGLNQSSAAIEQKMHGFTGNFFTVQQEDLEQARSTMQAISGNVDGIREVAESSRQSESRNVQLMRNDIEEGFTEASMEIQSTLEDVEETCEVAIEGVEEQRMLGNAFLDDTNAQLSMLRSNAQTYLTSKLLTDMPTGTTPQKRDWPAVASWSLV</sequence>
<dbReference type="GO" id="GO:0005524">
    <property type="term" value="F:ATP binding"/>
    <property type="evidence" value="ECO:0007669"/>
    <property type="project" value="UniProtKB-UniRule"/>
</dbReference>
<evidence type="ECO:0000256" key="12">
    <source>
        <dbReference type="ARBA" id="ARBA00034704"/>
    </source>
</evidence>